<dbReference type="HOGENOM" id="CLU_005726_1_0_1"/>
<reference evidence="1 2" key="1">
    <citation type="submission" date="2014-06" db="EMBL/GenBank/DDBJ databases">
        <title>Evolutionary Origins and Diversification of the Mycorrhizal Mutualists.</title>
        <authorList>
            <consortium name="DOE Joint Genome Institute"/>
            <consortium name="Mycorrhizal Genomics Consortium"/>
            <person name="Kohler A."/>
            <person name="Kuo A."/>
            <person name="Nagy L.G."/>
            <person name="Floudas D."/>
            <person name="Copeland A."/>
            <person name="Barry K.W."/>
            <person name="Cichocki N."/>
            <person name="Veneault-Fourrey C."/>
            <person name="LaButti K."/>
            <person name="Lindquist E.A."/>
            <person name="Lipzen A."/>
            <person name="Lundell T."/>
            <person name="Morin E."/>
            <person name="Murat C."/>
            <person name="Riley R."/>
            <person name="Ohm R."/>
            <person name="Sun H."/>
            <person name="Tunlid A."/>
            <person name="Henrissat B."/>
            <person name="Grigoriev I.V."/>
            <person name="Hibbett D.S."/>
            <person name="Martin F."/>
        </authorList>
    </citation>
    <scope>NUCLEOTIDE SEQUENCE [LARGE SCALE GENOMIC DNA]</scope>
    <source>
        <strain evidence="1 2">SS14</strain>
    </source>
</reference>
<dbReference type="GO" id="GO:0003676">
    <property type="term" value="F:nucleic acid binding"/>
    <property type="evidence" value="ECO:0007669"/>
    <property type="project" value="InterPro"/>
</dbReference>
<dbReference type="PANTHER" id="PTHR35871">
    <property type="entry name" value="EXPRESSED PROTEIN"/>
    <property type="match status" value="1"/>
</dbReference>
<dbReference type="InterPro" id="IPR036397">
    <property type="entry name" value="RNaseH_sf"/>
</dbReference>
<sequence>MLAFIRIYNAGACTGWTAASNVAALACGKATGLARSLRKWVWDYFEDNSNLPVNVYHGSLSRIAEDEDLAQEIHEHLHGLRKKYFTAMDIVRFLETPDIKARFKLQKSPSERTARRWLHTMEYRYGKPLKGMFIDGHERADVVDYRQNVFLSIWAALQERMMLWNRDSIPTDPKSCSFPNRKRVVLLTHDESTFYAHDRRETRWIHNSENPTPAKKGEGSSIMVSDFCSPDLGWLKSKDGTREVRLLFKAGKNRDGYFSCEDLCVQTELAIELFEDNFPGTAVALFAFDNAPSHQKRASDGLSSLKMPKFPKLWAGHDGKTKMRNGVLPNGESQSLYYSDDHPTMPGYFKGMSRILEERGFIEEAKLPASCEKFKCKDSKASCCCRQVLYNQPDFVGQKSALVELIEAHGHLVIFYPKFHCELNFIEQCWGAAKYDYRRLPLTQNEAQMDANIRQCLDNVDIVKMRRFANRSARFMDGYQRGLTGSQASWANKKYHGHRVLPESIMNDLEAAKVV</sequence>
<proteinExistence type="predicted"/>
<gene>
    <name evidence="1" type="ORF">M422DRAFT_196578</name>
</gene>
<name>A0A0C9U1J3_SPHS4</name>
<evidence type="ECO:0000313" key="1">
    <source>
        <dbReference type="EMBL" id="KIJ22872.1"/>
    </source>
</evidence>
<dbReference type="PANTHER" id="PTHR35871:SF1">
    <property type="entry name" value="CXC1-LIKE CYSTEINE CLUSTER ASSOCIATED WITH KDZ TRANSPOSASES DOMAIN-CONTAINING PROTEIN"/>
    <property type="match status" value="1"/>
</dbReference>
<dbReference type="Proteomes" id="UP000054279">
    <property type="component" value="Unassembled WGS sequence"/>
</dbReference>
<protein>
    <submittedName>
        <fullName evidence="1">Uncharacterized protein</fullName>
    </submittedName>
</protein>
<dbReference type="PROSITE" id="PS51257">
    <property type="entry name" value="PROKAR_LIPOPROTEIN"/>
    <property type="match status" value="1"/>
</dbReference>
<organism evidence="1 2">
    <name type="scientific">Sphaerobolus stellatus (strain SS14)</name>
    <dbReference type="NCBI Taxonomy" id="990650"/>
    <lineage>
        <taxon>Eukaryota</taxon>
        <taxon>Fungi</taxon>
        <taxon>Dikarya</taxon>
        <taxon>Basidiomycota</taxon>
        <taxon>Agaricomycotina</taxon>
        <taxon>Agaricomycetes</taxon>
        <taxon>Phallomycetidae</taxon>
        <taxon>Geastrales</taxon>
        <taxon>Sphaerobolaceae</taxon>
        <taxon>Sphaerobolus</taxon>
    </lineage>
</organism>
<dbReference type="EMBL" id="KN837900">
    <property type="protein sequence ID" value="KIJ22872.1"/>
    <property type="molecule type" value="Genomic_DNA"/>
</dbReference>
<dbReference type="OrthoDB" id="10039611at2759"/>
<dbReference type="AlphaFoldDB" id="A0A0C9U1J3"/>
<dbReference type="Gene3D" id="3.30.420.10">
    <property type="entry name" value="Ribonuclease H-like superfamily/Ribonuclease H"/>
    <property type="match status" value="1"/>
</dbReference>
<accession>A0A0C9U1J3</accession>
<keyword evidence="2" id="KW-1185">Reference proteome</keyword>
<evidence type="ECO:0000313" key="2">
    <source>
        <dbReference type="Proteomes" id="UP000054279"/>
    </source>
</evidence>